<evidence type="ECO:0000313" key="5">
    <source>
        <dbReference type="Proteomes" id="UP000583101"/>
    </source>
</evidence>
<name>A0A4Y8AGA2_9SPHI</name>
<keyword evidence="3" id="KW-0489">Methyltransferase</keyword>
<dbReference type="InterPro" id="IPR029063">
    <property type="entry name" value="SAM-dependent_MTases_sf"/>
</dbReference>
<reference evidence="3" key="2">
    <citation type="submission" date="2019-03" db="EMBL/GenBank/DDBJ databases">
        <authorList>
            <person name="Yan Y.-Q."/>
            <person name="Du Z.-J."/>
        </authorList>
    </citation>
    <scope>NUCLEOTIDE SEQUENCE</scope>
    <source>
        <strain evidence="3">PP-F2FG21</strain>
    </source>
</reference>
<evidence type="ECO:0000259" key="1">
    <source>
        <dbReference type="Pfam" id="PF08241"/>
    </source>
</evidence>
<dbReference type="RefSeq" id="WP_134335809.1">
    <property type="nucleotide sequence ID" value="NZ_BMCZ01000004.1"/>
</dbReference>
<feature type="domain" description="Methyltransferase type 11" evidence="1">
    <location>
        <begin position="35"/>
        <end position="124"/>
    </location>
</feature>
<dbReference type="PANTHER" id="PTHR43861">
    <property type="entry name" value="TRANS-ACONITATE 2-METHYLTRANSFERASE-RELATED"/>
    <property type="match status" value="1"/>
</dbReference>
<dbReference type="GO" id="GO:0008757">
    <property type="term" value="F:S-adenosylmethionine-dependent methyltransferase activity"/>
    <property type="evidence" value="ECO:0007669"/>
    <property type="project" value="InterPro"/>
</dbReference>
<organism evidence="3 4">
    <name type="scientific">Mucilaginibacter phyllosphaerae</name>
    <dbReference type="NCBI Taxonomy" id="1812349"/>
    <lineage>
        <taxon>Bacteria</taxon>
        <taxon>Pseudomonadati</taxon>
        <taxon>Bacteroidota</taxon>
        <taxon>Sphingobacteriia</taxon>
        <taxon>Sphingobacteriales</taxon>
        <taxon>Sphingobacteriaceae</taxon>
        <taxon>Mucilaginibacter</taxon>
    </lineage>
</organism>
<dbReference type="EMBL" id="JACIEG010000002">
    <property type="protein sequence ID" value="MBB3968587.1"/>
    <property type="molecule type" value="Genomic_DNA"/>
</dbReference>
<dbReference type="Proteomes" id="UP000583101">
    <property type="component" value="Unassembled WGS sequence"/>
</dbReference>
<dbReference type="SUPFAM" id="SSF53335">
    <property type="entry name" value="S-adenosyl-L-methionine-dependent methyltransferases"/>
    <property type="match status" value="1"/>
</dbReference>
<dbReference type="OrthoDB" id="9789123at2"/>
<evidence type="ECO:0000313" key="3">
    <source>
        <dbReference type="EMBL" id="TEW67773.1"/>
    </source>
</evidence>
<reference evidence="2 5" key="3">
    <citation type="submission" date="2020-08" db="EMBL/GenBank/DDBJ databases">
        <title>Genomic Encyclopedia of Type Strains, Phase IV (KMG-IV): sequencing the most valuable type-strain genomes for metagenomic binning, comparative biology and taxonomic classification.</title>
        <authorList>
            <person name="Goeker M."/>
        </authorList>
    </citation>
    <scope>NUCLEOTIDE SEQUENCE [LARGE SCALE GENOMIC DNA]</scope>
    <source>
        <strain evidence="2 5">DSM 100995</strain>
    </source>
</reference>
<evidence type="ECO:0000313" key="2">
    <source>
        <dbReference type="EMBL" id="MBB3968587.1"/>
    </source>
</evidence>
<reference evidence="3 4" key="1">
    <citation type="journal article" date="2016" name="Int. J. Syst. Evol. Microbiol.">
        <title>Proposal of Mucilaginibacter phyllosphaerae sp. nov. isolated from the phyllosphere of Galium album.</title>
        <authorList>
            <person name="Aydogan E.L."/>
            <person name="Busse H.J."/>
            <person name="Moser G."/>
            <person name="Muller C."/>
            <person name="Kampfer P."/>
            <person name="Glaeser S.P."/>
        </authorList>
    </citation>
    <scope>NUCLEOTIDE SEQUENCE [LARGE SCALE GENOMIC DNA]</scope>
    <source>
        <strain evidence="3 4">PP-F2FG21</strain>
    </source>
</reference>
<dbReference type="AlphaFoldDB" id="A0A4Y8AGA2"/>
<protein>
    <submittedName>
        <fullName evidence="3">Class I SAM-dependent methyltransferase</fullName>
    </submittedName>
    <submittedName>
        <fullName evidence="2">Trans-aconitate methyltransferase</fullName>
    </submittedName>
</protein>
<keyword evidence="3" id="KW-0808">Transferase</keyword>
<gene>
    <name evidence="3" type="ORF">E2R65_07230</name>
    <name evidence="2" type="ORF">GGR35_001179</name>
</gene>
<keyword evidence="5" id="KW-1185">Reference proteome</keyword>
<proteinExistence type="predicted"/>
<dbReference type="EMBL" id="SNQG01000002">
    <property type="protein sequence ID" value="TEW67773.1"/>
    <property type="molecule type" value="Genomic_DNA"/>
</dbReference>
<dbReference type="PANTHER" id="PTHR43861:SF1">
    <property type="entry name" value="TRANS-ACONITATE 2-METHYLTRANSFERASE"/>
    <property type="match status" value="1"/>
</dbReference>
<dbReference type="GO" id="GO:0032259">
    <property type="term" value="P:methylation"/>
    <property type="evidence" value="ECO:0007669"/>
    <property type="project" value="UniProtKB-KW"/>
</dbReference>
<evidence type="ECO:0000313" key="4">
    <source>
        <dbReference type="Proteomes" id="UP000297248"/>
    </source>
</evidence>
<dbReference type="InterPro" id="IPR013216">
    <property type="entry name" value="Methyltransf_11"/>
</dbReference>
<dbReference type="Gene3D" id="3.40.50.150">
    <property type="entry name" value="Vaccinia Virus protein VP39"/>
    <property type="match status" value="1"/>
</dbReference>
<sequence length="252" mass="28286">MKWNAELYDDKHSFVFQYGENVLELLNTKPGERILDLGCGTGYLTSEIQKLGAVATGIDASPEMIAKASETYSNVDFFVADGADFHFDDKFDAVFSNAALHWIKNADGAIRSVYEALKPGGRFVAEMGGKGNVQQLVAATKKVLSKYGYDKVDENNPWYFPSTAQYAGKLEAAGFRVTFTAHFDRKTLLQDGRQGVAKWLTMFGPSFFAGIPENELPQILNEITDELEPYYNDNGEWYADYKRLRFTAIKEM</sequence>
<accession>A0A4Y8AGA2</accession>
<dbReference type="Proteomes" id="UP000297248">
    <property type="component" value="Unassembled WGS sequence"/>
</dbReference>
<dbReference type="Pfam" id="PF08241">
    <property type="entry name" value="Methyltransf_11"/>
    <property type="match status" value="1"/>
</dbReference>
<dbReference type="CDD" id="cd02440">
    <property type="entry name" value="AdoMet_MTases"/>
    <property type="match status" value="1"/>
</dbReference>
<comment type="caution">
    <text evidence="3">The sequence shown here is derived from an EMBL/GenBank/DDBJ whole genome shotgun (WGS) entry which is preliminary data.</text>
</comment>